<evidence type="ECO:0000313" key="2">
    <source>
        <dbReference type="Proteomes" id="UP001165960"/>
    </source>
</evidence>
<sequence length="270" mass="30935">MHTSLQLSTIAKKRNHTGKNKILRMHPLLDLMTLELNEGKASSAPVEIQEDSHGSFVEMIAFLCWEEIPTLCFCRPVVMWSTLMLALETPYVISTKKLEVGNTVHWSIPRVKLVRYAQLCLQDFSFNGIFLTDNQISRTLKLLELVFTAWANPRSAIGPVPLWHGSDSHEYWLRRAMGTTLEFLSYGRAGSCQSMTLVGNLVLSGSKVVYHQRLHHMPEYIEWLLGVILLWECILLRLAFPYSIGINYVNFLPVDKSPFLPFAFRWLPNV</sequence>
<organism evidence="1 2">
    <name type="scientific">Entomophthora muscae</name>
    <dbReference type="NCBI Taxonomy" id="34485"/>
    <lineage>
        <taxon>Eukaryota</taxon>
        <taxon>Fungi</taxon>
        <taxon>Fungi incertae sedis</taxon>
        <taxon>Zoopagomycota</taxon>
        <taxon>Entomophthoromycotina</taxon>
        <taxon>Entomophthoromycetes</taxon>
        <taxon>Entomophthorales</taxon>
        <taxon>Entomophthoraceae</taxon>
        <taxon>Entomophthora</taxon>
    </lineage>
</organism>
<protein>
    <submittedName>
        <fullName evidence="1">Uncharacterized protein</fullName>
    </submittedName>
</protein>
<gene>
    <name evidence="1" type="ORF">DSO57_1009002</name>
</gene>
<dbReference type="Proteomes" id="UP001165960">
    <property type="component" value="Unassembled WGS sequence"/>
</dbReference>
<evidence type="ECO:0000313" key="1">
    <source>
        <dbReference type="EMBL" id="KAJ9085951.1"/>
    </source>
</evidence>
<name>A0ACC2UH25_9FUNG</name>
<dbReference type="EMBL" id="QTSX02000738">
    <property type="protein sequence ID" value="KAJ9085951.1"/>
    <property type="molecule type" value="Genomic_DNA"/>
</dbReference>
<keyword evidence="2" id="KW-1185">Reference proteome</keyword>
<comment type="caution">
    <text evidence="1">The sequence shown here is derived from an EMBL/GenBank/DDBJ whole genome shotgun (WGS) entry which is preliminary data.</text>
</comment>
<proteinExistence type="predicted"/>
<accession>A0ACC2UH25</accession>
<reference evidence="1" key="1">
    <citation type="submission" date="2022-04" db="EMBL/GenBank/DDBJ databases">
        <title>Genome of the entomopathogenic fungus Entomophthora muscae.</title>
        <authorList>
            <person name="Elya C."/>
            <person name="Lovett B.R."/>
            <person name="Lee E."/>
            <person name="Macias A.M."/>
            <person name="Hajek A.E."/>
            <person name="De Bivort B.L."/>
            <person name="Kasson M.T."/>
            <person name="De Fine Licht H.H."/>
            <person name="Stajich J.E."/>
        </authorList>
    </citation>
    <scope>NUCLEOTIDE SEQUENCE</scope>
    <source>
        <strain evidence="1">Berkeley</strain>
    </source>
</reference>